<name>A0AAW2RFW2_SESRA</name>
<evidence type="ECO:0000313" key="1">
    <source>
        <dbReference type="EMBL" id="KAL0378820.1"/>
    </source>
</evidence>
<gene>
    <name evidence="1" type="ORF">Sradi_3187500</name>
</gene>
<reference evidence="1" key="1">
    <citation type="submission" date="2020-06" db="EMBL/GenBank/DDBJ databases">
        <authorList>
            <person name="Li T."/>
            <person name="Hu X."/>
            <person name="Zhang T."/>
            <person name="Song X."/>
            <person name="Zhang H."/>
            <person name="Dai N."/>
            <person name="Sheng W."/>
            <person name="Hou X."/>
            <person name="Wei L."/>
        </authorList>
    </citation>
    <scope>NUCLEOTIDE SEQUENCE</scope>
    <source>
        <strain evidence="1">G02</strain>
        <tissue evidence="1">Leaf</tissue>
    </source>
</reference>
<comment type="caution">
    <text evidence="1">The sequence shown here is derived from an EMBL/GenBank/DDBJ whole genome shotgun (WGS) entry which is preliminary data.</text>
</comment>
<dbReference type="EMBL" id="JACGWJ010000013">
    <property type="protein sequence ID" value="KAL0378820.1"/>
    <property type="molecule type" value="Genomic_DNA"/>
</dbReference>
<dbReference type="AlphaFoldDB" id="A0AAW2RFW2"/>
<accession>A0AAW2RFW2</accession>
<sequence>MEMAAFLGVRIDSIPAKDLGLPTSLDAIRENCSAISELEFGNESVGGKRKCSHKQVDLAFERCEHSILQCLRKQGWRFMVKPNLLINRILKARYFLDNEFLHEKIGYNPSFTWRSILAARYIISKELDGGLEMVKVSAFGIC</sequence>
<organism evidence="1">
    <name type="scientific">Sesamum radiatum</name>
    <name type="common">Black benniseed</name>
    <dbReference type="NCBI Taxonomy" id="300843"/>
    <lineage>
        <taxon>Eukaryota</taxon>
        <taxon>Viridiplantae</taxon>
        <taxon>Streptophyta</taxon>
        <taxon>Embryophyta</taxon>
        <taxon>Tracheophyta</taxon>
        <taxon>Spermatophyta</taxon>
        <taxon>Magnoliopsida</taxon>
        <taxon>eudicotyledons</taxon>
        <taxon>Gunneridae</taxon>
        <taxon>Pentapetalae</taxon>
        <taxon>asterids</taxon>
        <taxon>lamiids</taxon>
        <taxon>Lamiales</taxon>
        <taxon>Pedaliaceae</taxon>
        <taxon>Sesamum</taxon>
    </lineage>
</organism>
<reference evidence="1" key="2">
    <citation type="journal article" date="2024" name="Plant">
        <title>Genomic evolution and insights into agronomic trait innovations of Sesamum species.</title>
        <authorList>
            <person name="Miao H."/>
            <person name="Wang L."/>
            <person name="Qu L."/>
            <person name="Liu H."/>
            <person name="Sun Y."/>
            <person name="Le M."/>
            <person name="Wang Q."/>
            <person name="Wei S."/>
            <person name="Zheng Y."/>
            <person name="Lin W."/>
            <person name="Duan Y."/>
            <person name="Cao H."/>
            <person name="Xiong S."/>
            <person name="Wang X."/>
            <person name="Wei L."/>
            <person name="Li C."/>
            <person name="Ma Q."/>
            <person name="Ju M."/>
            <person name="Zhao R."/>
            <person name="Li G."/>
            <person name="Mu C."/>
            <person name="Tian Q."/>
            <person name="Mei H."/>
            <person name="Zhang T."/>
            <person name="Gao T."/>
            <person name="Zhang H."/>
        </authorList>
    </citation>
    <scope>NUCLEOTIDE SEQUENCE</scope>
    <source>
        <strain evidence="1">G02</strain>
    </source>
</reference>
<proteinExistence type="predicted"/>
<protein>
    <submittedName>
        <fullName evidence="1">Uncharacterized protein</fullName>
    </submittedName>
</protein>